<feature type="transmembrane region" description="Helical" evidence="1">
    <location>
        <begin position="312"/>
        <end position="334"/>
    </location>
</feature>
<feature type="transmembrane region" description="Helical" evidence="1">
    <location>
        <begin position="365"/>
        <end position="385"/>
    </location>
</feature>
<feature type="transmembrane region" description="Helical" evidence="1">
    <location>
        <begin position="87"/>
        <end position="106"/>
    </location>
</feature>
<name>A0A1M5HE03_9BACT</name>
<feature type="transmembrane region" description="Helical" evidence="1">
    <location>
        <begin position="280"/>
        <end position="300"/>
    </location>
</feature>
<keyword evidence="1" id="KW-0812">Transmembrane</keyword>
<feature type="transmembrane region" description="Helical" evidence="1">
    <location>
        <begin position="341"/>
        <end position="359"/>
    </location>
</feature>
<protein>
    <submittedName>
        <fullName evidence="2">Low temperature requirement protein LtrA</fullName>
    </submittedName>
</protein>
<proteinExistence type="predicted"/>
<dbReference type="STRING" id="1346286.SAMN05444362_11637"/>
<gene>
    <name evidence="2" type="ORF">SAMN05444362_11637</name>
</gene>
<keyword evidence="1" id="KW-1133">Transmembrane helix</keyword>
<dbReference type="PANTHER" id="PTHR36840">
    <property type="entry name" value="BLL5714 PROTEIN"/>
    <property type="match status" value="1"/>
</dbReference>
<dbReference type="AlphaFoldDB" id="A0A1M5HE03"/>
<accession>A0A1M5HE03</accession>
<keyword evidence="1" id="KW-0472">Membrane</keyword>
<sequence>MAHASYSSHSLLRKRGEGIASVSFSELLFDLIYVFAVTQLSHYFLHHLDLTGFLQSTVLWFAVWLGWQHTTWMTNWFDPNIRSIRGILFMLMILGLLVAAALPEAFGERGWIFALCYVIIQVGRTAAILFMLGRKHQLTPNYTRIFGWFVISAIFWIAGAFQEPEMRLILWAIAVLCDYTAPMFGFYLPFLGKSDPAKDWTIDGHHLAERSQLFVIIAFGETILMSGASLSEIEVWTAPVVMAAIISFLSSLAMWWIYFDSSSEAGAKKIMKVDNPGLLGLKYHSIHVILVGALILCAVGDELVVNHPLGHMTGGAIFVVIVGPIIYLIANMVYKWFTCRIIAKSHIIAIVSLAILIVVSPHLNLIIANALSVSILVFISIYEVIDPKKHKPEEEPE</sequence>
<feature type="transmembrane region" description="Helical" evidence="1">
    <location>
        <begin position="50"/>
        <end position="67"/>
    </location>
</feature>
<dbReference type="Proteomes" id="UP000184480">
    <property type="component" value="Unassembled WGS sequence"/>
</dbReference>
<keyword evidence="3" id="KW-1185">Reference proteome</keyword>
<reference evidence="3" key="1">
    <citation type="submission" date="2016-11" db="EMBL/GenBank/DDBJ databases">
        <authorList>
            <person name="Varghese N."/>
            <person name="Submissions S."/>
        </authorList>
    </citation>
    <scope>NUCLEOTIDE SEQUENCE [LARGE SCALE GENOMIC DNA]</scope>
    <source>
        <strain evidence="3">DSM 27370</strain>
    </source>
</reference>
<dbReference type="InterPro" id="IPR010640">
    <property type="entry name" value="Low_temperature_requirement_A"/>
</dbReference>
<dbReference type="OrthoDB" id="9798526at2"/>
<feature type="transmembrane region" description="Helical" evidence="1">
    <location>
        <begin position="236"/>
        <end position="259"/>
    </location>
</feature>
<evidence type="ECO:0000313" key="2">
    <source>
        <dbReference type="EMBL" id="SHG14151.1"/>
    </source>
</evidence>
<feature type="transmembrane region" description="Helical" evidence="1">
    <location>
        <begin position="145"/>
        <end position="162"/>
    </location>
</feature>
<evidence type="ECO:0000313" key="3">
    <source>
        <dbReference type="Proteomes" id="UP000184480"/>
    </source>
</evidence>
<dbReference type="Pfam" id="PF06772">
    <property type="entry name" value="LtrA"/>
    <property type="match status" value="1"/>
</dbReference>
<dbReference type="RefSeq" id="WP_062182959.1">
    <property type="nucleotide sequence ID" value="NZ_BBXL01000019.1"/>
</dbReference>
<feature type="transmembrane region" description="Helical" evidence="1">
    <location>
        <begin position="112"/>
        <end position="133"/>
    </location>
</feature>
<feature type="transmembrane region" description="Helical" evidence="1">
    <location>
        <begin position="168"/>
        <end position="192"/>
    </location>
</feature>
<feature type="transmembrane region" description="Helical" evidence="1">
    <location>
        <begin position="21"/>
        <end position="44"/>
    </location>
</feature>
<dbReference type="PANTHER" id="PTHR36840:SF1">
    <property type="entry name" value="BLL5714 PROTEIN"/>
    <property type="match status" value="1"/>
</dbReference>
<evidence type="ECO:0000256" key="1">
    <source>
        <dbReference type="SAM" id="Phobius"/>
    </source>
</evidence>
<dbReference type="EMBL" id="FQUC01000016">
    <property type="protein sequence ID" value="SHG14151.1"/>
    <property type="molecule type" value="Genomic_DNA"/>
</dbReference>
<organism evidence="2 3">
    <name type="scientific">Dysgonomonas macrotermitis</name>
    <dbReference type="NCBI Taxonomy" id="1346286"/>
    <lineage>
        <taxon>Bacteria</taxon>
        <taxon>Pseudomonadati</taxon>
        <taxon>Bacteroidota</taxon>
        <taxon>Bacteroidia</taxon>
        <taxon>Bacteroidales</taxon>
        <taxon>Dysgonomonadaceae</taxon>
        <taxon>Dysgonomonas</taxon>
    </lineage>
</organism>